<comment type="caution">
    <text evidence="3">The sequence shown here is derived from an EMBL/GenBank/DDBJ whole genome shotgun (WGS) entry which is preliminary data.</text>
</comment>
<evidence type="ECO:0000256" key="1">
    <source>
        <dbReference type="SAM" id="MobiDB-lite"/>
    </source>
</evidence>
<keyword evidence="4" id="KW-1185">Reference proteome</keyword>
<dbReference type="InterPro" id="IPR054597">
    <property type="entry name" value="FeeM_cat"/>
</dbReference>
<dbReference type="RefSeq" id="WP_008060376.1">
    <property type="nucleotide sequence ID" value="NZ_AFHG01000042.1"/>
</dbReference>
<protein>
    <recommendedName>
        <fullName evidence="2">N-acyl amino acid synthase FeeM catalytic core domain-containing protein</fullName>
    </recommendedName>
</protein>
<dbReference type="eggNOG" id="ENOG5032RCH">
    <property type="taxonomic scope" value="Bacteria"/>
</dbReference>
<name>F5RB52_METUF</name>
<dbReference type="OrthoDB" id="9783696at2"/>
<organism evidence="3 4">
    <name type="scientific">Methyloversatilis universalis (strain ATCC BAA-1314 / DSM 25237 / JCM 13912 / CCUG 52030 / FAM5)</name>
    <dbReference type="NCBI Taxonomy" id="1000565"/>
    <lineage>
        <taxon>Bacteria</taxon>
        <taxon>Pseudomonadati</taxon>
        <taxon>Pseudomonadota</taxon>
        <taxon>Betaproteobacteria</taxon>
        <taxon>Nitrosomonadales</taxon>
        <taxon>Sterolibacteriaceae</taxon>
        <taxon>Methyloversatilis</taxon>
    </lineage>
</organism>
<feature type="domain" description="N-acyl amino acid synthase FeeM catalytic core" evidence="2">
    <location>
        <begin position="55"/>
        <end position="204"/>
    </location>
</feature>
<accession>F5RB52</accession>
<dbReference type="AlphaFoldDB" id="F5RB52"/>
<evidence type="ECO:0000259" key="2">
    <source>
        <dbReference type="Pfam" id="PF21926"/>
    </source>
</evidence>
<dbReference type="SUPFAM" id="SSF55729">
    <property type="entry name" value="Acyl-CoA N-acyltransferases (Nat)"/>
    <property type="match status" value="1"/>
</dbReference>
<dbReference type="Gene3D" id="3.40.630.30">
    <property type="match status" value="1"/>
</dbReference>
<dbReference type="InterPro" id="IPR016181">
    <property type="entry name" value="Acyl_CoA_acyltransferase"/>
</dbReference>
<dbReference type="Proteomes" id="UP000005019">
    <property type="component" value="Unassembled WGS sequence"/>
</dbReference>
<feature type="compositionally biased region" description="Basic and acidic residues" evidence="1">
    <location>
        <begin position="1"/>
        <end position="11"/>
    </location>
</feature>
<gene>
    <name evidence="3" type="ORF">METUNv1_01491</name>
</gene>
<dbReference type="Pfam" id="PF21926">
    <property type="entry name" value="FeeM"/>
    <property type="match status" value="1"/>
</dbReference>
<evidence type="ECO:0000313" key="3">
    <source>
        <dbReference type="EMBL" id="EGK72188.1"/>
    </source>
</evidence>
<feature type="region of interest" description="Disordered" evidence="1">
    <location>
        <begin position="1"/>
        <end position="34"/>
    </location>
</feature>
<evidence type="ECO:0000313" key="4">
    <source>
        <dbReference type="Proteomes" id="UP000005019"/>
    </source>
</evidence>
<reference evidence="3 4" key="1">
    <citation type="journal article" date="2011" name="J. Bacteriol.">
        <title>Genome sequence of Methyloversatilis universalis FAM5T, a methylotrophic representative of the order Rhodocyclales.</title>
        <authorList>
            <person name="Kittichotirat W."/>
            <person name="Good N.M."/>
            <person name="Hall R."/>
            <person name="Bringel F."/>
            <person name="Lajus A."/>
            <person name="Medigue C."/>
            <person name="Smalley N.E."/>
            <person name="Beck D."/>
            <person name="Bumgarner R."/>
            <person name="Vuilleumier S."/>
            <person name="Kalyuzhnaya M.G."/>
        </authorList>
    </citation>
    <scope>NUCLEOTIDE SEQUENCE [LARGE SCALE GENOMIC DNA]</scope>
    <source>
        <strain evidence="4">ATCC BAA-1314 / JCM 13912 / FAM5</strain>
    </source>
</reference>
<sequence>MSPRLRHDAANDPRFQPFPLHRARPRVGPTTDTGPAAPLPAIHYLIASTDEELAAAQTLVQACYGRRGYDAGRAAFQTGETTLLARIGDRVIGTLTVRCGTRVRLQAEAGFAEHVGALRRQGRRLVEYTRFAIDRDWSGRHDLAAELIRRALLLGRVALGATDCVIEVNPRHMRYYQRQFGFTVQGPERTCSRVGAPARLLHLDMAVPPTCIAHDHGPRLH</sequence>
<proteinExistence type="predicted"/>
<dbReference type="STRING" id="1000565.METUNv1_01491"/>
<dbReference type="EMBL" id="AFHG01000042">
    <property type="protein sequence ID" value="EGK72188.1"/>
    <property type="molecule type" value="Genomic_DNA"/>
</dbReference>